<dbReference type="OrthoDB" id="102128at2157"/>
<keyword evidence="1" id="KW-0812">Transmembrane</keyword>
<dbReference type="STRING" id="456320.Mvol_0315"/>
<dbReference type="InParanoid" id="D7DS65"/>
<dbReference type="AlphaFoldDB" id="D7DS65"/>
<feature type="domain" description="T26-6p C-terminal" evidence="2">
    <location>
        <begin position="461"/>
        <end position="605"/>
    </location>
</feature>
<feature type="domain" description="T26-6p immunoglobulin-like" evidence="3">
    <location>
        <begin position="121"/>
        <end position="255"/>
    </location>
</feature>
<sequence>MKRLIALLTLLLLVSPTYAVDVNNPVDWVLAPMKFITNPLFTVTEYAVAGFYEAYDYMNSLVFGEDVALMLNNTVVNQTLEEKRDFKEYDFTTDSKQLLDLLKEKTASEMVVYTVDTSGNNDITTRLYAPDKIYGYSAFPTKLSITKCTGDSFHVTNVKIYVKSNNNSEIKYYLLDKTYNQTFNQLENAYDSEYEIEGSDTVDTIMKAPDTHSVRVRDFTANANVDYSDIEEILSSNVEPFEIYYEVHGHIEKWVEYTVTGDDGVQREVRKRQDIQVDHLGNTNGLDGRIKNGNYMIGSFSKGSLPVDYLESDGDKLIPYESVCQGSTSNILSVLWSSPVNAVNRSPDMRYVYIDNCGELFTRAGVPAKIYDDVAIVTLRETTNHEIEISSKKAIQKGYFTSVDPIQIYTSYTANNEEDLLDFTTYGIVYGEITRTDGVKIPVWTINKPTIFVYGSERTVAGQTLEELDDLRSLSEWDESSRERVLNILVSTNNSLNNKIATAENYKEKAEIASSSKAIDCADKAIENYKEGTVLLTELHNSFIKLYESTDYNNENKIEEVDDTLEIVRVYEVAGDEFLKASKLYTYGKDEQAEQVEKDAKDLTEKSAVPIFGNGGLIDNTNQFIECWILKIPIIGESLNNLIKNIPFGYVTLITLGLIIVIYQNRSSVSKSYRRYKRRY</sequence>
<dbReference type="InterPro" id="IPR054316">
    <property type="entry name" value="T26-6p_Ig-like_dom_2"/>
</dbReference>
<dbReference type="SMR" id="D7DS65"/>
<dbReference type="Proteomes" id="UP000007722">
    <property type="component" value="Chromosome"/>
</dbReference>
<dbReference type="eggNOG" id="arCOG05107">
    <property type="taxonomic scope" value="Archaea"/>
</dbReference>
<evidence type="ECO:0000313" key="6">
    <source>
        <dbReference type="Proteomes" id="UP000007722"/>
    </source>
</evidence>
<gene>
    <name evidence="5" type="ordered locus">Mvol_0315</name>
</gene>
<dbReference type="KEGG" id="mvo:Mvol_0315"/>
<dbReference type="Pfam" id="PF22265">
    <property type="entry name" value="T26-6p_Ig-like_dom_2"/>
    <property type="match status" value="1"/>
</dbReference>
<reference evidence="5 6" key="1">
    <citation type="submission" date="2010-05" db="EMBL/GenBank/DDBJ databases">
        <title>Complete sequence of Methanococcus voltae A3.</title>
        <authorList>
            <consortium name="US DOE Joint Genome Institute"/>
            <person name="Lucas S."/>
            <person name="Copeland A."/>
            <person name="Lapidus A."/>
            <person name="Cheng J.-F."/>
            <person name="Bruce D."/>
            <person name="Goodwin L."/>
            <person name="Pitluck S."/>
            <person name="Lowry S."/>
            <person name="Clum A."/>
            <person name="Land M."/>
            <person name="Hauser L."/>
            <person name="Kyrpides N."/>
            <person name="Mikhailova N."/>
            <person name="Whitman W.B."/>
            <person name="Woyke T."/>
        </authorList>
    </citation>
    <scope>NUCLEOTIDE SEQUENCE [LARGE SCALE GENOMIC DNA]</scope>
    <source>
        <strain evidence="6">ATCC BAA-1334 / A3</strain>
    </source>
</reference>
<dbReference type="Pfam" id="PF22092">
    <property type="entry name" value="T26-6p_Ig-like_dom"/>
    <property type="match status" value="1"/>
</dbReference>
<evidence type="ECO:0000259" key="4">
    <source>
        <dbReference type="Pfam" id="PF22265"/>
    </source>
</evidence>
<feature type="domain" description="T26-6p second immunoglobulin-like" evidence="4">
    <location>
        <begin position="320"/>
        <end position="453"/>
    </location>
</feature>
<feature type="transmembrane region" description="Helical" evidence="1">
    <location>
        <begin position="648"/>
        <end position="665"/>
    </location>
</feature>
<evidence type="ECO:0000256" key="1">
    <source>
        <dbReference type="SAM" id="Phobius"/>
    </source>
</evidence>
<protein>
    <submittedName>
        <fullName evidence="5">Uncharacterized protein</fullName>
    </submittedName>
</protein>
<evidence type="ECO:0000259" key="3">
    <source>
        <dbReference type="Pfam" id="PF22092"/>
    </source>
</evidence>
<dbReference type="Gene3D" id="1.20.120.870">
    <property type="entry name" value="pT26-6p, five-helical bundle domain"/>
    <property type="match status" value="1"/>
</dbReference>
<evidence type="ECO:0000313" key="5">
    <source>
        <dbReference type="EMBL" id="ADI35975.1"/>
    </source>
</evidence>
<keyword evidence="1" id="KW-0472">Membrane</keyword>
<organism evidence="5 6">
    <name type="scientific">Methanococcus voltae (strain ATCC BAA-1334 / A3)</name>
    <dbReference type="NCBI Taxonomy" id="456320"/>
    <lineage>
        <taxon>Archaea</taxon>
        <taxon>Methanobacteriati</taxon>
        <taxon>Methanobacteriota</taxon>
        <taxon>Methanomada group</taxon>
        <taxon>Methanococci</taxon>
        <taxon>Methanococcales</taxon>
        <taxon>Methanococcaceae</taxon>
        <taxon>Methanococcus</taxon>
    </lineage>
</organism>
<keyword evidence="6" id="KW-1185">Reference proteome</keyword>
<dbReference type="InterPro" id="IPR048730">
    <property type="entry name" value="T26-6p_C"/>
</dbReference>
<name>D7DS65_METV3</name>
<dbReference type="HOGENOM" id="CLU_022168_0_0_2"/>
<keyword evidence="1" id="KW-1133">Transmembrane helix</keyword>
<dbReference type="InterPro" id="IPR054315">
    <property type="entry name" value="T26-6p_Ig-like_dom_1"/>
</dbReference>
<dbReference type="InterPro" id="IPR043114">
    <property type="entry name" value="T26-6p_C_sf"/>
</dbReference>
<dbReference type="Gene3D" id="2.60.40.2050">
    <property type="match status" value="1"/>
</dbReference>
<accession>D7DS65</accession>
<proteinExistence type="predicted"/>
<dbReference type="EMBL" id="CP002057">
    <property type="protein sequence ID" value="ADI35975.1"/>
    <property type="molecule type" value="Genomic_DNA"/>
</dbReference>
<dbReference type="Pfam" id="PF20984">
    <property type="entry name" value="PT26-6P_helical"/>
    <property type="match status" value="1"/>
</dbReference>
<evidence type="ECO:0000259" key="2">
    <source>
        <dbReference type="Pfam" id="PF20984"/>
    </source>
</evidence>